<comment type="caution">
    <text evidence="8">The sequence shown here is derived from an EMBL/GenBank/DDBJ whole genome shotgun (WGS) entry which is preliminary data.</text>
</comment>
<feature type="transmembrane region" description="Helical" evidence="6">
    <location>
        <begin position="181"/>
        <end position="202"/>
    </location>
</feature>
<dbReference type="InterPro" id="IPR000515">
    <property type="entry name" value="MetI-like"/>
</dbReference>
<evidence type="ECO:0000256" key="5">
    <source>
        <dbReference type="ARBA" id="ARBA00023136"/>
    </source>
</evidence>
<dbReference type="RefSeq" id="WP_377472035.1">
    <property type="nucleotide sequence ID" value="NZ_JBHLWN010000076.1"/>
</dbReference>
<evidence type="ECO:0000256" key="2">
    <source>
        <dbReference type="ARBA" id="ARBA00022448"/>
    </source>
</evidence>
<sequence>MRDAAVQQQSATIGKTESPLLKRLIRNRYMYIMILPGLLYFLIFKYIPMFGLIIAFQEYVPYQGFFGSEWVGFQHFERLFTDPDFWNIFKNTIVLFVLNIVIFFPVPVILAIMLNEVAGAFFKRIVQTVIYIPHFLSWVIIVSISFVMLTKDGGIVNEMLAALGFEKINFLMSPEWFHPMYIIQVIWREAGWGTIVYLAAIASIDPGLYEAARMDGAGRFRQIWHITLPAIRSVVIVLLILRVGHVLDLSFEHVYLLLNSINRPVAEILDTYVYTAGLQQGQFSYTAAVGFFKSFISLFLVLIANKLAKKFGEEGVY</sequence>
<name>A0ABV6DPR0_9BACL</name>
<evidence type="ECO:0000313" key="8">
    <source>
        <dbReference type="EMBL" id="MFC0214639.1"/>
    </source>
</evidence>
<proteinExistence type="inferred from homology"/>
<comment type="similarity">
    <text evidence="6">Belongs to the binding-protein-dependent transport system permease family.</text>
</comment>
<dbReference type="SUPFAM" id="SSF161098">
    <property type="entry name" value="MetI-like"/>
    <property type="match status" value="1"/>
</dbReference>
<evidence type="ECO:0000256" key="1">
    <source>
        <dbReference type="ARBA" id="ARBA00004141"/>
    </source>
</evidence>
<dbReference type="Pfam" id="PF00528">
    <property type="entry name" value="BPD_transp_1"/>
    <property type="match status" value="1"/>
</dbReference>
<dbReference type="InterPro" id="IPR035906">
    <property type="entry name" value="MetI-like_sf"/>
</dbReference>
<evidence type="ECO:0000256" key="3">
    <source>
        <dbReference type="ARBA" id="ARBA00022692"/>
    </source>
</evidence>
<feature type="transmembrane region" description="Helical" evidence="6">
    <location>
        <begin position="129"/>
        <end position="149"/>
    </location>
</feature>
<protein>
    <submittedName>
        <fullName evidence="8">ABC transporter permease</fullName>
    </submittedName>
</protein>
<dbReference type="PROSITE" id="PS50928">
    <property type="entry name" value="ABC_TM1"/>
    <property type="match status" value="1"/>
</dbReference>
<feature type="transmembrane region" description="Helical" evidence="6">
    <location>
        <begin position="29"/>
        <end position="56"/>
    </location>
</feature>
<keyword evidence="5 6" id="KW-0472">Membrane</keyword>
<evidence type="ECO:0000259" key="7">
    <source>
        <dbReference type="PROSITE" id="PS50928"/>
    </source>
</evidence>
<feature type="transmembrane region" description="Helical" evidence="6">
    <location>
        <begin position="223"/>
        <end position="241"/>
    </location>
</feature>
<gene>
    <name evidence="8" type="ORF">ACFFK0_19730</name>
</gene>
<accession>A0ABV6DPR0</accession>
<dbReference type="Proteomes" id="UP001589776">
    <property type="component" value="Unassembled WGS sequence"/>
</dbReference>
<feature type="domain" description="ABC transmembrane type-1" evidence="7">
    <location>
        <begin position="89"/>
        <end position="304"/>
    </location>
</feature>
<feature type="transmembrane region" description="Helical" evidence="6">
    <location>
        <begin position="93"/>
        <end position="117"/>
    </location>
</feature>
<evidence type="ECO:0000256" key="6">
    <source>
        <dbReference type="RuleBase" id="RU363032"/>
    </source>
</evidence>
<comment type="subcellular location">
    <subcellularLocation>
        <location evidence="6">Cell membrane</location>
        <topology evidence="6">Multi-pass membrane protein</topology>
    </subcellularLocation>
    <subcellularLocation>
        <location evidence="1">Membrane</location>
        <topology evidence="1">Multi-pass membrane protein</topology>
    </subcellularLocation>
</comment>
<keyword evidence="2 6" id="KW-0813">Transport</keyword>
<dbReference type="Gene3D" id="1.10.3720.10">
    <property type="entry name" value="MetI-like"/>
    <property type="match status" value="1"/>
</dbReference>
<keyword evidence="4 6" id="KW-1133">Transmembrane helix</keyword>
<evidence type="ECO:0000256" key="4">
    <source>
        <dbReference type="ARBA" id="ARBA00022989"/>
    </source>
</evidence>
<dbReference type="PANTHER" id="PTHR43496">
    <property type="entry name" value="PROTEIN LPLB"/>
    <property type="match status" value="1"/>
</dbReference>
<evidence type="ECO:0000313" key="9">
    <source>
        <dbReference type="Proteomes" id="UP001589776"/>
    </source>
</evidence>
<organism evidence="8 9">
    <name type="scientific">Paenibacillus chartarius</name>
    <dbReference type="NCBI Taxonomy" id="747481"/>
    <lineage>
        <taxon>Bacteria</taxon>
        <taxon>Bacillati</taxon>
        <taxon>Bacillota</taxon>
        <taxon>Bacilli</taxon>
        <taxon>Bacillales</taxon>
        <taxon>Paenibacillaceae</taxon>
        <taxon>Paenibacillus</taxon>
    </lineage>
</organism>
<reference evidence="8 9" key="1">
    <citation type="submission" date="2024-09" db="EMBL/GenBank/DDBJ databases">
        <authorList>
            <person name="Sun Q."/>
            <person name="Mori K."/>
        </authorList>
    </citation>
    <scope>NUCLEOTIDE SEQUENCE [LARGE SCALE GENOMIC DNA]</scope>
    <source>
        <strain evidence="8 9">CCM 7759</strain>
    </source>
</reference>
<dbReference type="CDD" id="cd06261">
    <property type="entry name" value="TM_PBP2"/>
    <property type="match status" value="1"/>
</dbReference>
<dbReference type="PANTHER" id="PTHR43496:SF1">
    <property type="entry name" value="POLYGALACTURONAN_RHAMNOGALACTURONAN TRANSPORT SYSTEM PERMEASE PROTEIN YTEP"/>
    <property type="match status" value="1"/>
</dbReference>
<dbReference type="EMBL" id="JBHLWN010000076">
    <property type="protein sequence ID" value="MFC0214639.1"/>
    <property type="molecule type" value="Genomic_DNA"/>
</dbReference>
<keyword evidence="3 6" id="KW-0812">Transmembrane</keyword>
<keyword evidence="9" id="KW-1185">Reference proteome</keyword>
<feature type="transmembrane region" description="Helical" evidence="6">
    <location>
        <begin position="283"/>
        <end position="304"/>
    </location>
</feature>